<dbReference type="GO" id="GO:0016832">
    <property type="term" value="F:aldehyde-lyase activity"/>
    <property type="evidence" value="ECO:0007669"/>
    <property type="project" value="TreeGrafter"/>
</dbReference>
<dbReference type="Pfam" id="PF03328">
    <property type="entry name" value="HpcH_HpaI"/>
    <property type="match status" value="1"/>
</dbReference>
<comment type="similarity">
    <text evidence="1">Belongs to the HpcH/HpaI aldolase family.</text>
</comment>
<dbReference type="GO" id="GO:0005737">
    <property type="term" value="C:cytoplasm"/>
    <property type="evidence" value="ECO:0007669"/>
    <property type="project" value="TreeGrafter"/>
</dbReference>
<sequence>MRKNKLRELIREGKPTIGTRVLTPWPGIIEVIGHTGVVDYVEFLGEYAPWDLHDLENIARATELFDMSSMMKVDQEPRGFIAQRALGAGIQNILFADVRNVEDARECVRIVKPETPKTKGIHGAHMRRSVGYVLEGGSPEYVKAMDEAVVVLMIEKKEAVDNLEEILSVKGIDMVQFGPSDYSLSLGIPGQKSHQDVKEAEIKVIKTALKMGIRPRAEVKNLENIQRYIDLGVRDFSISTDVVILYQWLKENGENLRKMLSGI</sequence>
<evidence type="ECO:0000313" key="5">
    <source>
        <dbReference type="EMBL" id="HHF98368.1"/>
    </source>
</evidence>
<dbReference type="Proteomes" id="UP000886070">
    <property type="component" value="Unassembled WGS sequence"/>
</dbReference>
<organism evidence="5">
    <name type="scientific">Aerophobetes bacterium</name>
    <dbReference type="NCBI Taxonomy" id="2030807"/>
    <lineage>
        <taxon>Bacteria</taxon>
        <taxon>Candidatus Aerophobota</taxon>
    </lineage>
</organism>
<comment type="caution">
    <text evidence="5">The sequence shown here is derived from an EMBL/GenBank/DDBJ whole genome shotgun (WGS) entry which is preliminary data.</text>
</comment>
<reference evidence="5" key="1">
    <citation type="journal article" date="2020" name="mSystems">
        <title>Genome- and Community-Level Interaction Insights into Carbon Utilization and Element Cycling Functions of Hydrothermarchaeota in Hydrothermal Sediment.</title>
        <authorList>
            <person name="Zhou Z."/>
            <person name="Liu Y."/>
            <person name="Xu W."/>
            <person name="Pan J."/>
            <person name="Luo Z.H."/>
            <person name="Li M."/>
        </authorList>
    </citation>
    <scope>NUCLEOTIDE SEQUENCE [LARGE SCALE GENOMIC DNA]</scope>
    <source>
        <strain evidence="5">HyVt-92</strain>
    </source>
</reference>
<dbReference type="PANTHER" id="PTHR30502:SF0">
    <property type="entry name" value="PHOSPHOENOLPYRUVATE CARBOXYLASE FAMILY PROTEIN"/>
    <property type="match status" value="1"/>
</dbReference>
<dbReference type="InterPro" id="IPR050251">
    <property type="entry name" value="HpcH-HpaI_aldolase"/>
</dbReference>
<evidence type="ECO:0000256" key="2">
    <source>
        <dbReference type="ARBA" id="ARBA00022723"/>
    </source>
</evidence>
<gene>
    <name evidence="5" type="ORF">ENL39_02650</name>
</gene>
<keyword evidence="3" id="KW-0456">Lyase</keyword>
<dbReference type="PANTHER" id="PTHR30502">
    <property type="entry name" value="2-KETO-3-DEOXY-L-RHAMNONATE ALDOLASE"/>
    <property type="match status" value="1"/>
</dbReference>
<evidence type="ECO:0000259" key="4">
    <source>
        <dbReference type="Pfam" id="PF03328"/>
    </source>
</evidence>
<dbReference type="GO" id="GO:0046872">
    <property type="term" value="F:metal ion binding"/>
    <property type="evidence" value="ECO:0007669"/>
    <property type="project" value="UniProtKB-KW"/>
</dbReference>
<dbReference type="AlphaFoldDB" id="A0A7V5HYS2"/>
<evidence type="ECO:0000256" key="3">
    <source>
        <dbReference type="ARBA" id="ARBA00023239"/>
    </source>
</evidence>
<accession>A0A7V5HYS2</accession>
<dbReference type="EMBL" id="DRTT01000080">
    <property type="protein sequence ID" value="HHF98368.1"/>
    <property type="molecule type" value="Genomic_DNA"/>
</dbReference>
<name>A0A7V5HYS2_UNCAE</name>
<dbReference type="Gene3D" id="3.20.20.60">
    <property type="entry name" value="Phosphoenolpyruvate-binding domains"/>
    <property type="match status" value="1"/>
</dbReference>
<dbReference type="InterPro" id="IPR005000">
    <property type="entry name" value="Aldolase/citrate-lyase_domain"/>
</dbReference>
<protein>
    <submittedName>
        <fullName evidence="5">2,4-dihydroxyhept-2-ene-1,7-dioic acid aldolase</fullName>
    </submittedName>
</protein>
<dbReference type="InterPro" id="IPR040442">
    <property type="entry name" value="Pyrv_kinase-like_dom_sf"/>
</dbReference>
<proteinExistence type="inferred from homology"/>
<dbReference type="SUPFAM" id="SSF51621">
    <property type="entry name" value="Phosphoenolpyruvate/pyruvate domain"/>
    <property type="match status" value="1"/>
</dbReference>
<dbReference type="InterPro" id="IPR015813">
    <property type="entry name" value="Pyrv/PenolPyrv_kinase-like_dom"/>
</dbReference>
<feature type="domain" description="HpcH/HpaI aldolase/citrate lyase" evidence="4">
    <location>
        <begin position="39"/>
        <end position="213"/>
    </location>
</feature>
<evidence type="ECO:0000256" key="1">
    <source>
        <dbReference type="ARBA" id="ARBA00005568"/>
    </source>
</evidence>
<keyword evidence="2" id="KW-0479">Metal-binding</keyword>